<dbReference type="InterPro" id="IPR015943">
    <property type="entry name" value="WD40/YVTN_repeat-like_dom_sf"/>
</dbReference>
<name>A0A5D4HBC4_9SPHI</name>
<keyword evidence="2" id="KW-1185">Reference proteome</keyword>
<sequence>MAQNNPQDNKVYDKAKLLNKPANGFNGIWYMIAGAGQRGAVKNDYKYKYSGGLGTYPSNHYPFSVYAPEADKTFFCYGGTDERGKTLIHTVSYFDHKTGEVARPVMVVDKATNDAHDNPVLQVDKDGYIWIFSTSHGKGRPSFIHKSVKPYDIAAFERVAATKVVNGKKVPMDNFSYLQVYYTKENGFLGLFTSYEKQGGRVIKYMSSPDGIAWSEWEDLSKLGEGQYQTSGQQSHQVGTAFNYHPQRRVRGGLDFRTNVYYLQTKDFGKTWQTVDGKPANLPLTVVENNALVHDYDAEKRSVYICDVNFDHKGNPVILYITTSGPMPGPEDGPRKWHTAHWTGKKWNIRSFSSAGNNYDMGSIYIEKDKWSIVAPTTVGPQDFNTGGEMVLWQSSNKGKKWKRVKQLTAESKYNHTYARRPVNVHPDFYAFWADGHGRQPSESRFYFSDKEGNVYRLPERVDTPFVKPEKL</sequence>
<protein>
    <submittedName>
        <fullName evidence="1">Uncharacterized protein</fullName>
    </submittedName>
</protein>
<evidence type="ECO:0000313" key="2">
    <source>
        <dbReference type="Proteomes" id="UP000322362"/>
    </source>
</evidence>
<reference evidence="1 2" key="1">
    <citation type="submission" date="2019-08" db="EMBL/GenBank/DDBJ databases">
        <title>Phlebobacter frassis gen. nov. sp. nov., a new member of family Sphingobacteriaceae isolated from sand fly rearing media.</title>
        <authorList>
            <person name="Kakumanu M.L."/>
            <person name="Marayati B.F."/>
            <person name="Wada-Katsumata A."/>
            <person name="Wasserberg G."/>
            <person name="Schal C."/>
            <person name="Apperson C.S."/>
            <person name="Ponnusamy L."/>
        </authorList>
    </citation>
    <scope>NUCLEOTIDE SEQUENCE [LARGE SCALE GENOMIC DNA]</scope>
    <source>
        <strain evidence="1 2">SSI9</strain>
    </source>
</reference>
<proteinExistence type="predicted"/>
<dbReference type="SUPFAM" id="SSF50939">
    <property type="entry name" value="Sialidases"/>
    <property type="match status" value="1"/>
</dbReference>
<dbReference type="InterPro" id="IPR036278">
    <property type="entry name" value="Sialidase_sf"/>
</dbReference>
<gene>
    <name evidence="1" type="ORF">FXV77_04930</name>
</gene>
<dbReference type="Pfam" id="PF15892">
    <property type="entry name" value="BNR_4"/>
    <property type="match status" value="1"/>
</dbReference>
<dbReference type="AlphaFoldDB" id="A0A5D4HBC4"/>
<dbReference type="Proteomes" id="UP000322362">
    <property type="component" value="Unassembled WGS sequence"/>
</dbReference>
<comment type="caution">
    <text evidence="1">The sequence shown here is derived from an EMBL/GenBank/DDBJ whole genome shotgun (WGS) entry which is preliminary data.</text>
</comment>
<evidence type="ECO:0000313" key="1">
    <source>
        <dbReference type="EMBL" id="TYR37632.1"/>
    </source>
</evidence>
<accession>A0A5D4HBC4</accession>
<organism evidence="1 2">
    <name type="scientific">Sphingobacterium phlebotomi</name>
    <dbReference type="NCBI Taxonomy" id="2605433"/>
    <lineage>
        <taxon>Bacteria</taxon>
        <taxon>Pseudomonadati</taxon>
        <taxon>Bacteroidota</taxon>
        <taxon>Sphingobacteriia</taxon>
        <taxon>Sphingobacteriales</taxon>
        <taxon>Sphingobacteriaceae</taxon>
        <taxon>Sphingobacterium</taxon>
    </lineage>
</organism>
<dbReference type="EMBL" id="VTAV01000002">
    <property type="protein sequence ID" value="TYR37632.1"/>
    <property type="molecule type" value="Genomic_DNA"/>
</dbReference>
<dbReference type="Gene3D" id="2.130.10.10">
    <property type="entry name" value="YVTN repeat-like/Quinoprotein amine dehydrogenase"/>
    <property type="match status" value="1"/>
</dbReference>